<evidence type="ECO:0000313" key="2">
    <source>
        <dbReference type="EMBL" id="GAA4558268.1"/>
    </source>
</evidence>
<proteinExistence type="predicted"/>
<reference evidence="3" key="1">
    <citation type="journal article" date="2019" name="Int. J. Syst. Evol. Microbiol.">
        <title>The Global Catalogue of Microorganisms (GCM) 10K type strain sequencing project: providing services to taxonomists for standard genome sequencing and annotation.</title>
        <authorList>
            <consortium name="The Broad Institute Genomics Platform"/>
            <consortium name="The Broad Institute Genome Sequencing Center for Infectious Disease"/>
            <person name="Wu L."/>
            <person name="Ma J."/>
        </authorList>
    </citation>
    <scope>NUCLEOTIDE SEQUENCE [LARGE SCALE GENOMIC DNA]</scope>
    <source>
        <strain evidence="3">JCM 17906</strain>
    </source>
</reference>
<comment type="caution">
    <text evidence="2">The sequence shown here is derived from an EMBL/GenBank/DDBJ whole genome shotgun (WGS) entry which is preliminary data.</text>
</comment>
<dbReference type="EMBL" id="BAABGT010000109">
    <property type="protein sequence ID" value="GAA4558268.1"/>
    <property type="molecule type" value="Genomic_DNA"/>
</dbReference>
<accession>A0ABP8S1P0</accession>
<sequence>MPVRDRTTGASTIHAPAKAMRKNHVNGRRARTPGRVFSGRAPIPEVTIVLSPRGGWRPSTWHRGQRSRSVAGESLGATAFHPIVSQRDLAQVRSRTGPRSIPGRAITAQNSVVRRVAGGRRG</sequence>
<gene>
    <name evidence="2" type="ORF">GCM10023175_64140</name>
</gene>
<organism evidence="2 3">
    <name type="scientific">Pseudonocardia xishanensis</name>
    <dbReference type="NCBI Taxonomy" id="630995"/>
    <lineage>
        <taxon>Bacteria</taxon>
        <taxon>Bacillati</taxon>
        <taxon>Actinomycetota</taxon>
        <taxon>Actinomycetes</taxon>
        <taxon>Pseudonocardiales</taxon>
        <taxon>Pseudonocardiaceae</taxon>
        <taxon>Pseudonocardia</taxon>
    </lineage>
</organism>
<feature type="compositionally biased region" description="Basic residues" evidence="1">
    <location>
        <begin position="19"/>
        <end position="32"/>
    </location>
</feature>
<evidence type="ECO:0000256" key="1">
    <source>
        <dbReference type="SAM" id="MobiDB-lite"/>
    </source>
</evidence>
<feature type="region of interest" description="Disordered" evidence="1">
    <location>
        <begin position="19"/>
        <end position="38"/>
    </location>
</feature>
<evidence type="ECO:0000313" key="3">
    <source>
        <dbReference type="Proteomes" id="UP001501598"/>
    </source>
</evidence>
<dbReference type="Proteomes" id="UP001501598">
    <property type="component" value="Unassembled WGS sequence"/>
</dbReference>
<name>A0ABP8S1P0_9PSEU</name>
<keyword evidence="3" id="KW-1185">Reference proteome</keyword>
<protein>
    <submittedName>
        <fullName evidence="2">Uncharacterized protein</fullName>
    </submittedName>
</protein>